<evidence type="ECO:0000256" key="1">
    <source>
        <dbReference type="ARBA" id="ARBA00022448"/>
    </source>
</evidence>
<reference evidence="5 6" key="1">
    <citation type="submission" date="2016-12" db="EMBL/GenBank/DDBJ databases">
        <title>Thioflexothrix psekupsii D3 genome sequencing and assembly.</title>
        <authorList>
            <person name="Fomenkov A."/>
            <person name="Vincze T."/>
            <person name="Grabovich M."/>
            <person name="Anton B.P."/>
            <person name="Dubinina G."/>
            <person name="Orlova M."/>
            <person name="Belousova E."/>
            <person name="Roberts R.J."/>
        </authorList>
    </citation>
    <scope>NUCLEOTIDE SEQUENCE [LARGE SCALE GENOMIC DNA]</scope>
    <source>
        <strain evidence="5">D3</strain>
    </source>
</reference>
<gene>
    <name evidence="5" type="ORF">TPSD3_10210</name>
</gene>
<dbReference type="Proteomes" id="UP000194798">
    <property type="component" value="Unassembled WGS sequence"/>
</dbReference>
<evidence type="ECO:0000259" key="4">
    <source>
        <dbReference type="PROSITE" id="PS50893"/>
    </source>
</evidence>
<dbReference type="PANTHER" id="PTHR42781">
    <property type="entry name" value="SPERMIDINE/PUTRESCINE IMPORT ATP-BINDING PROTEIN POTA"/>
    <property type="match status" value="1"/>
</dbReference>
<dbReference type="InterPro" id="IPR003439">
    <property type="entry name" value="ABC_transporter-like_ATP-bd"/>
</dbReference>
<dbReference type="Gene3D" id="3.40.50.300">
    <property type="entry name" value="P-loop containing nucleotide triphosphate hydrolases"/>
    <property type="match status" value="1"/>
</dbReference>
<keyword evidence="6" id="KW-1185">Reference proteome</keyword>
<evidence type="ECO:0000256" key="3">
    <source>
        <dbReference type="ARBA" id="ARBA00022840"/>
    </source>
</evidence>
<feature type="domain" description="ABC transporter" evidence="4">
    <location>
        <begin position="1"/>
        <end position="219"/>
    </location>
</feature>
<sequence length="319" mass="36843">MLQRELGDLNLLNENPPSETVQLAQKKAQTFVTALYKNVPVLDAAARASTNTFVQRGIGFVFQHYALFRHLSVFENVVFGMRVKKRPERLSNAAIADRVHELLRLVQLDNMAQRFPSQLSGGQRQRVALARALAIQPKVLLLDEPFGALDAKVRTELRNWLRELHHQLQFTSIFVTHDQEEALEVSDRIVLMNQGHIEQVGTPDEVFHQPATEFVMQFLGEVNFFHGRQFDKVLETEQKYFVRPYDFEIIFTKTNQALPVTIHRILTANSVVKIDVLDEHRQRIILHLSHKEFSEYALTIGQTVFIRPRRQLQVVNESC</sequence>
<proteinExistence type="predicted"/>
<dbReference type="SUPFAM" id="SSF52540">
    <property type="entry name" value="P-loop containing nucleoside triphosphate hydrolases"/>
    <property type="match status" value="1"/>
</dbReference>
<comment type="caution">
    <text evidence="5">The sequence shown here is derived from an EMBL/GenBank/DDBJ whole genome shotgun (WGS) entry which is preliminary data.</text>
</comment>
<keyword evidence="1" id="KW-0813">Transport</keyword>
<dbReference type="PANTHER" id="PTHR42781:SF4">
    <property type="entry name" value="SPERMIDINE_PUTRESCINE IMPORT ATP-BINDING PROTEIN POTA"/>
    <property type="match status" value="1"/>
</dbReference>
<organism evidence="5 6">
    <name type="scientific">Thioflexithrix psekupsensis</name>
    <dbReference type="NCBI Taxonomy" id="1570016"/>
    <lineage>
        <taxon>Bacteria</taxon>
        <taxon>Pseudomonadati</taxon>
        <taxon>Pseudomonadota</taxon>
        <taxon>Gammaproteobacteria</taxon>
        <taxon>Thiotrichales</taxon>
        <taxon>Thioflexithrix</taxon>
    </lineage>
</organism>
<keyword evidence="2" id="KW-0547">Nucleotide-binding</keyword>
<keyword evidence="3" id="KW-0067">ATP-binding</keyword>
<protein>
    <recommendedName>
        <fullName evidence="4">ABC transporter domain-containing protein</fullName>
    </recommendedName>
</protein>
<dbReference type="PROSITE" id="PS50893">
    <property type="entry name" value="ABC_TRANSPORTER_2"/>
    <property type="match status" value="1"/>
</dbReference>
<dbReference type="Pfam" id="PF00005">
    <property type="entry name" value="ABC_tran"/>
    <property type="match status" value="1"/>
</dbReference>
<evidence type="ECO:0000313" key="5">
    <source>
        <dbReference type="EMBL" id="OUD13567.1"/>
    </source>
</evidence>
<dbReference type="Pfam" id="PF12857">
    <property type="entry name" value="TOBE_3"/>
    <property type="match status" value="1"/>
</dbReference>
<dbReference type="GO" id="GO:0016887">
    <property type="term" value="F:ATP hydrolysis activity"/>
    <property type="evidence" value="ECO:0007669"/>
    <property type="project" value="InterPro"/>
</dbReference>
<dbReference type="PROSITE" id="PS00211">
    <property type="entry name" value="ABC_TRANSPORTER_1"/>
    <property type="match status" value="1"/>
</dbReference>
<dbReference type="InterPro" id="IPR050093">
    <property type="entry name" value="ABC_SmlMolc_Importer"/>
</dbReference>
<dbReference type="InterPro" id="IPR017871">
    <property type="entry name" value="ABC_transporter-like_CS"/>
</dbReference>
<accession>A0A251X6N8</accession>
<dbReference type="InterPro" id="IPR027417">
    <property type="entry name" value="P-loop_NTPase"/>
</dbReference>
<dbReference type="GO" id="GO:0005524">
    <property type="term" value="F:ATP binding"/>
    <property type="evidence" value="ECO:0007669"/>
    <property type="project" value="UniProtKB-KW"/>
</dbReference>
<dbReference type="AlphaFoldDB" id="A0A251X6N8"/>
<evidence type="ECO:0000313" key="6">
    <source>
        <dbReference type="Proteomes" id="UP000194798"/>
    </source>
</evidence>
<evidence type="ECO:0000256" key="2">
    <source>
        <dbReference type="ARBA" id="ARBA00022741"/>
    </source>
</evidence>
<name>A0A251X6N8_9GAMM</name>
<dbReference type="InterPro" id="IPR024765">
    <property type="entry name" value="TOBE-like"/>
</dbReference>
<dbReference type="EMBL" id="MSLT01000013">
    <property type="protein sequence ID" value="OUD13567.1"/>
    <property type="molecule type" value="Genomic_DNA"/>
</dbReference>